<keyword evidence="3" id="KW-1185">Reference proteome</keyword>
<dbReference type="NCBIfam" id="TIGR02174">
    <property type="entry name" value="CXXU_selWTH"/>
    <property type="match status" value="1"/>
</dbReference>
<dbReference type="Proteomes" id="UP000019141">
    <property type="component" value="Unassembled WGS sequence"/>
</dbReference>
<dbReference type="InterPro" id="IPR036249">
    <property type="entry name" value="Thioredoxin-like_sf"/>
</dbReference>
<evidence type="ECO:0000313" key="3">
    <source>
        <dbReference type="Proteomes" id="UP000019141"/>
    </source>
</evidence>
<evidence type="ECO:0000256" key="1">
    <source>
        <dbReference type="ARBA" id="ARBA00023284"/>
    </source>
</evidence>
<gene>
    <name evidence="2" type="ORF">ETSY1_27190</name>
</gene>
<comment type="caution">
    <text evidence="2">The sequence shown here is derived from an EMBL/GenBank/DDBJ whole genome shotgun (WGS) entry which is preliminary data.</text>
</comment>
<protein>
    <recommendedName>
        <fullName evidence="4">Selenoprotein</fullName>
    </recommendedName>
</protein>
<keyword evidence="1" id="KW-0676">Redox-active center</keyword>
<name>W4LE14_ENTF1</name>
<dbReference type="Gene3D" id="3.40.30.10">
    <property type="entry name" value="Glutaredoxin"/>
    <property type="match status" value="1"/>
</dbReference>
<evidence type="ECO:0000313" key="2">
    <source>
        <dbReference type="EMBL" id="ETW96308.1"/>
    </source>
</evidence>
<organism evidence="2 3">
    <name type="scientific">Entotheonella factor</name>
    <dbReference type="NCBI Taxonomy" id="1429438"/>
    <lineage>
        <taxon>Bacteria</taxon>
        <taxon>Pseudomonadati</taxon>
        <taxon>Nitrospinota/Tectimicrobiota group</taxon>
        <taxon>Candidatus Tectimicrobiota</taxon>
        <taxon>Candidatus Entotheonellia</taxon>
        <taxon>Candidatus Entotheonellales</taxon>
        <taxon>Candidatus Entotheonellaceae</taxon>
        <taxon>Candidatus Entotheonella</taxon>
    </lineage>
</organism>
<dbReference type="AlphaFoldDB" id="W4LE14"/>
<dbReference type="Pfam" id="PF10262">
    <property type="entry name" value="Rdx"/>
    <property type="match status" value="1"/>
</dbReference>
<sequence length="60" mass="6639">MPDAASLQSAIKDKYGVVADLIEGHDGAFEVVLNGKRIFSKLKTFRFPEHDEIFASIDSL</sequence>
<accession>W4LE14</accession>
<proteinExistence type="predicted"/>
<dbReference type="EMBL" id="AZHW01000807">
    <property type="protein sequence ID" value="ETW96308.1"/>
    <property type="molecule type" value="Genomic_DNA"/>
</dbReference>
<reference evidence="2 3" key="1">
    <citation type="journal article" date="2014" name="Nature">
        <title>An environmental bacterial taxon with a large and distinct metabolic repertoire.</title>
        <authorList>
            <person name="Wilson M.C."/>
            <person name="Mori T."/>
            <person name="Ruckert C."/>
            <person name="Uria A.R."/>
            <person name="Helf M.J."/>
            <person name="Takada K."/>
            <person name="Gernert C."/>
            <person name="Steffens U.A."/>
            <person name="Heycke N."/>
            <person name="Schmitt S."/>
            <person name="Rinke C."/>
            <person name="Helfrich E.J."/>
            <person name="Brachmann A.O."/>
            <person name="Gurgui C."/>
            <person name="Wakimoto T."/>
            <person name="Kracht M."/>
            <person name="Crusemann M."/>
            <person name="Hentschel U."/>
            <person name="Abe I."/>
            <person name="Matsunaga S."/>
            <person name="Kalinowski J."/>
            <person name="Takeyama H."/>
            <person name="Piel J."/>
        </authorList>
    </citation>
    <scope>NUCLEOTIDE SEQUENCE [LARGE SCALE GENOMIC DNA]</scope>
    <source>
        <strain evidence="3">TSY1</strain>
    </source>
</reference>
<dbReference type="SUPFAM" id="SSF52833">
    <property type="entry name" value="Thioredoxin-like"/>
    <property type="match status" value="1"/>
</dbReference>
<dbReference type="InterPro" id="IPR011893">
    <property type="entry name" value="Selenoprotein_Rdx-typ"/>
</dbReference>
<dbReference type="HOGENOM" id="CLU_068510_5_2_7"/>
<evidence type="ECO:0008006" key="4">
    <source>
        <dbReference type="Google" id="ProtNLM"/>
    </source>
</evidence>